<name>A0A9W9VR88_9EURO</name>
<dbReference type="EMBL" id="JAPZBU010000009">
    <property type="protein sequence ID" value="KAJ5387886.1"/>
    <property type="molecule type" value="Genomic_DNA"/>
</dbReference>
<feature type="compositionally biased region" description="Basic and acidic residues" evidence="1">
    <location>
        <begin position="126"/>
        <end position="154"/>
    </location>
</feature>
<evidence type="ECO:0000313" key="2">
    <source>
        <dbReference type="EMBL" id="KAJ5387886.1"/>
    </source>
</evidence>
<protein>
    <submittedName>
        <fullName evidence="2">Uncharacterized protein</fullName>
    </submittedName>
</protein>
<feature type="compositionally biased region" description="Basic and acidic residues" evidence="1">
    <location>
        <begin position="265"/>
        <end position="279"/>
    </location>
</feature>
<feature type="region of interest" description="Disordered" evidence="1">
    <location>
        <begin position="239"/>
        <end position="390"/>
    </location>
</feature>
<gene>
    <name evidence="2" type="ORF">N7509_010427</name>
</gene>
<evidence type="ECO:0000313" key="3">
    <source>
        <dbReference type="Proteomes" id="UP001147747"/>
    </source>
</evidence>
<proteinExistence type="predicted"/>
<feature type="compositionally biased region" description="Basic and acidic residues" evidence="1">
    <location>
        <begin position="52"/>
        <end position="77"/>
    </location>
</feature>
<feature type="compositionally biased region" description="Low complexity" evidence="1">
    <location>
        <begin position="26"/>
        <end position="51"/>
    </location>
</feature>
<accession>A0A9W9VR88</accession>
<keyword evidence="3" id="KW-1185">Reference proteome</keyword>
<reference evidence="2" key="1">
    <citation type="submission" date="2022-12" db="EMBL/GenBank/DDBJ databases">
        <authorList>
            <person name="Petersen C."/>
        </authorList>
    </citation>
    <scope>NUCLEOTIDE SEQUENCE</scope>
    <source>
        <strain evidence="2">IBT 29677</strain>
    </source>
</reference>
<dbReference type="RefSeq" id="XP_056485684.1">
    <property type="nucleotide sequence ID" value="XM_056635064.1"/>
</dbReference>
<organism evidence="2 3">
    <name type="scientific">Penicillium cosmopolitanum</name>
    <dbReference type="NCBI Taxonomy" id="1131564"/>
    <lineage>
        <taxon>Eukaryota</taxon>
        <taxon>Fungi</taxon>
        <taxon>Dikarya</taxon>
        <taxon>Ascomycota</taxon>
        <taxon>Pezizomycotina</taxon>
        <taxon>Eurotiomycetes</taxon>
        <taxon>Eurotiomycetidae</taxon>
        <taxon>Eurotiales</taxon>
        <taxon>Aspergillaceae</taxon>
        <taxon>Penicillium</taxon>
    </lineage>
</organism>
<dbReference type="AlphaFoldDB" id="A0A9W9VR88"/>
<dbReference type="OrthoDB" id="2402960at2759"/>
<evidence type="ECO:0000256" key="1">
    <source>
        <dbReference type="SAM" id="MobiDB-lite"/>
    </source>
</evidence>
<comment type="caution">
    <text evidence="2">The sequence shown here is derived from an EMBL/GenBank/DDBJ whole genome shotgun (WGS) entry which is preliminary data.</text>
</comment>
<feature type="compositionally biased region" description="Basic and acidic residues" evidence="1">
    <location>
        <begin position="239"/>
        <end position="257"/>
    </location>
</feature>
<dbReference type="GeneID" id="81374044"/>
<sequence length="390" mass="42797">MADSGMDEFAQTRGADDLFDDEIIPVSAEEQQVQTEVVVPEEVAPAPQVQEESPRVEKTASPRGETPQRGRGSERGRGRGRGRGKGGRGGRESQPVEQKRAESVPRKNGAAKSGLEGSRWATAEGSSEKPQEVEKEKVREQEQEQEQAKEKDQDQPAEEEESKAEVASADGTEAARVPAVRGDRSATGGVRKPKLTEEELSKRIAAAKENAVKKAAAHARAQADQASFMEREQIAAKKRREELANRRVMDNEREQNRQRKLKAQTGREWDSQKREEDYNPRGGGSQFRRGMHGGVSGHTRKDFDAAPSEEAAEDLLSPNRGQRASSREPSEKSSSPAVKKEDFPALPAGKKPEDDPKPAAAPLEKPSMEKLEATMSPVTGTWADQFDDDE</sequence>
<feature type="region of interest" description="Disordered" evidence="1">
    <location>
        <begin position="1"/>
        <end position="198"/>
    </location>
</feature>
<feature type="compositionally biased region" description="Basic residues" evidence="1">
    <location>
        <begin position="78"/>
        <end position="88"/>
    </location>
</feature>
<reference evidence="2" key="2">
    <citation type="journal article" date="2023" name="IMA Fungus">
        <title>Comparative genomic study of the Penicillium genus elucidates a diverse pangenome and 15 lateral gene transfer events.</title>
        <authorList>
            <person name="Petersen C."/>
            <person name="Sorensen T."/>
            <person name="Nielsen M.R."/>
            <person name="Sondergaard T.E."/>
            <person name="Sorensen J.L."/>
            <person name="Fitzpatrick D.A."/>
            <person name="Frisvad J.C."/>
            <person name="Nielsen K.L."/>
        </authorList>
    </citation>
    <scope>NUCLEOTIDE SEQUENCE</scope>
    <source>
        <strain evidence="2">IBT 29677</strain>
    </source>
</reference>
<dbReference type="Proteomes" id="UP001147747">
    <property type="component" value="Unassembled WGS sequence"/>
</dbReference>